<dbReference type="GO" id="GO:0046923">
    <property type="term" value="F:ER retention sequence binding"/>
    <property type="evidence" value="ECO:0007669"/>
    <property type="project" value="InterPro"/>
</dbReference>
<dbReference type="GO" id="GO:0015031">
    <property type="term" value="P:protein transport"/>
    <property type="evidence" value="ECO:0007669"/>
    <property type="project" value="UniProtKB-KW"/>
</dbReference>
<keyword evidence="4 12" id="KW-0812">Transmembrane</keyword>
<evidence type="ECO:0000256" key="1">
    <source>
        <dbReference type="ARBA" id="ARBA00004477"/>
    </source>
</evidence>
<evidence type="ECO:0000256" key="6">
    <source>
        <dbReference type="ARBA" id="ARBA00022892"/>
    </source>
</evidence>
<evidence type="ECO:0000256" key="12">
    <source>
        <dbReference type="SAM" id="Phobius"/>
    </source>
</evidence>
<feature type="transmembrane region" description="Helical" evidence="12">
    <location>
        <begin position="157"/>
        <end position="175"/>
    </location>
</feature>
<keyword evidence="10 13" id="KW-0675">Receptor</keyword>
<evidence type="ECO:0000256" key="2">
    <source>
        <dbReference type="ARBA" id="ARBA00010120"/>
    </source>
</evidence>
<keyword evidence="3" id="KW-0813">Transport</keyword>
<evidence type="ECO:0000256" key="8">
    <source>
        <dbReference type="ARBA" id="ARBA00022989"/>
    </source>
</evidence>
<feature type="transmembrane region" description="Helical" evidence="12">
    <location>
        <begin position="64"/>
        <end position="84"/>
    </location>
</feature>
<keyword evidence="9 12" id="KW-0472">Membrane</keyword>
<name>A0AA38S762_9PEZI</name>
<feature type="compositionally biased region" description="Basic and acidic residues" evidence="11">
    <location>
        <begin position="316"/>
        <end position="330"/>
    </location>
</feature>
<dbReference type="EMBL" id="JANBVO010000005">
    <property type="protein sequence ID" value="KAJ9151914.1"/>
    <property type="molecule type" value="Genomic_DNA"/>
</dbReference>
<reference evidence="13" key="1">
    <citation type="submission" date="2022-07" db="EMBL/GenBank/DDBJ databases">
        <title>Fungi with potential for degradation of polypropylene.</title>
        <authorList>
            <person name="Gostincar C."/>
        </authorList>
    </citation>
    <scope>NUCLEOTIDE SEQUENCE</scope>
    <source>
        <strain evidence="13">EXF-13308</strain>
    </source>
</reference>
<dbReference type="GO" id="GO:0005789">
    <property type="term" value="C:endoplasmic reticulum membrane"/>
    <property type="evidence" value="ECO:0007669"/>
    <property type="project" value="UniProtKB-SubCell"/>
</dbReference>
<feature type="transmembrane region" description="Helical" evidence="12">
    <location>
        <begin position="96"/>
        <end position="115"/>
    </location>
</feature>
<evidence type="ECO:0000313" key="14">
    <source>
        <dbReference type="Proteomes" id="UP001174694"/>
    </source>
</evidence>
<keyword evidence="7" id="KW-0653">Protein transport</keyword>
<dbReference type="InterPro" id="IPR000133">
    <property type="entry name" value="ER_ret_rcpt"/>
</dbReference>
<keyword evidence="5" id="KW-0256">Endoplasmic reticulum</keyword>
<dbReference type="GO" id="GO:0016192">
    <property type="term" value="P:vesicle-mediated transport"/>
    <property type="evidence" value="ECO:0007669"/>
    <property type="project" value="UniProtKB-KW"/>
</dbReference>
<comment type="caution">
    <text evidence="13">The sequence shown here is derived from an EMBL/GenBank/DDBJ whole genome shotgun (WGS) entry which is preliminary data.</text>
</comment>
<evidence type="ECO:0000256" key="9">
    <source>
        <dbReference type="ARBA" id="ARBA00023136"/>
    </source>
</evidence>
<evidence type="ECO:0000256" key="11">
    <source>
        <dbReference type="SAM" id="MobiDB-lite"/>
    </source>
</evidence>
<dbReference type="GO" id="GO:0006621">
    <property type="term" value="P:protein retention in ER lumen"/>
    <property type="evidence" value="ECO:0007669"/>
    <property type="project" value="InterPro"/>
</dbReference>
<feature type="region of interest" description="Disordered" evidence="11">
    <location>
        <begin position="246"/>
        <end position="362"/>
    </location>
</feature>
<dbReference type="Proteomes" id="UP001174694">
    <property type="component" value="Unassembled WGS sequence"/>
</dbReference>
<proteinExistence type="inferred from homology"/>
<comment type="subcellular location">
    <subcellularLocation>
        <location evidence="1">Endoplasmic reticulum membrane</location>
        <topology evidence="1">Multi-pass membrane protein</topology>
    </subcellularLocation>
</comment>
<protein>
    <submittedName>
        <fullName evidence="13">ER lumen protein retaining receptor</fullName>
    </submittedName>
</protein>
<feature type="transmembrane region" description="Helical" evidence="12">
    <location>
        <begin position="187"/>
        <end position="208"/>
    </location>
</feature>
<evidence type="ECO:0000256" key="4">
    <source>
        <dbReference type="ARBA" id="ARBA00022692"/>
    </source>
</evidence>
<organism evidence="13 14">
    <name type="scientific">Pleurostoma richardsiae</name>
    <dbReference type="NCBI Taxonomy" id="41990"/>
    <lineage>
        <taxon>Eukaryota</taxon>
        <taxon>Fungi</taxon>
        <taxon>Dikarya</taxon>
        <taxon>Ascomycota</taxon>
        <taxon>Pezizomycotina</taxon>
        <taxon>Sordariomycetes</taxon>
        <taxon>Sordariomycetidae</taxon>
        <taxon>Calosphaeriales</taxon>
        <taxon>Pleurostomataceae</taxon>
        <taxon>Pleurostoma</taxon>
    </lineage>
</organism>
<gene>
    <name evidence="13" type="ORF">NKR23_g2601</name>
</gene>
<accession>A0AA38S762</accession>
<dbReference type="AlphaFoldDB" id="A0AA38S762"/>
<evidence type="ECO:0000256" key="3">
    <source>
        <dbReference type="ARBA" id="ARBA00022448"/>
    </source>
</evidence>
<sequence length="362" mass="41149">MTAFNIFRILGDCSHLLSKLILIFAIHRNRSAEGVSLITQVLYAVVFCSRYTDLFRETYRWNYFFKIFYILSSFYIIGIMRWVYPRTREKELAWKMGAVVFGGSLLLSPFVMLIFERGHYSLFFWLWDFSQILESVCVLPQLLLLRQTTVPTVIDSFYLLTLGSYRGFYLLNWIWRGLDSNDLKPNPVSVIFGVVQTALYLDFAWVYWTRQRVKLRNGGVVDADDIRRGWLLRRIFGKHVVDLEEGEDEESAPALGGGSAGNGTATGRRGAPRAKWGRRGISISADEGVLGHEGEHHDDDDEEHGIISDVEGPVDPDAKMQDPDELAKVLDDEDEDGTLPSAPHVDSPGEPSGVRSGEEWRD</sequence>
<evidence type="ECO:0000256" key="5">
    <source>
        <dbReference type="ARBA" id="ARBA00022824"/>
    </source>
</evidence>
<dbReference type="PRINTS" id="PR00660">
    <property type="entry name" value="ERLUMENR"/>
</dbReference>
<keyword evidence="14" id="KW-1185">Reference proteome</keyword>
<comment type="similarity">
    <text evidence="2">Belongs to the ERD2 family.</text>
</comment>
<keyword evidence="8 12" id="KW-1133">Transmembrane helix</keyword>
<evidence type="ECO:0000256" key="7">
    <source>
        <dbReference type="ARBA" id="ARBA00022927"/>
    </source>
</evidence>
<evidence type="ECO:0000256" key="10">
    <source>
        <dbReference type="ARBA" id="ARBA00023170"/>
    </source>
</evidence>
<evidence type="ECO:0000313" key="13">
    <source>
        <dbReference type="EMBL" id="KAJ9151914.1"/>
    </source>
</evidence>
<dbReference type="PANTHER" id="PTHR10585">
    <property type="entry name" value="ER LUMEN PROTEIN RETAINING RECEPTOR"/>
    <property type="match status" value="1"/>
</dbReference>
<dbReference type="Pfam" id="PF00810">
    <property type="entry name" value="ER_lumen_recept"/>
    <property type="match status" value="1"/>
</dbReference>
<keyword evidence="6" id="KW-0931">ER-Golgi transport</keyword>